<reference evidence="3" key="1">
    <citation type="journal article" date="2019" name="Int. J. Syst. Evol. Microbiol.">
        <title>The Global Catalogue of Microorganisms (GCM) 10K type strain sequencing project: providing services to taxonomists for standard genome sequencing and annotation.</title>
        <authorList>
            <consortium name="The Broad Institute Genomics Platform"/>
            <consortium name="The Broad Institute Genome Sequencing Center for Infectious Disease"/>
            <person name="Wu L."/>
            <person name="Ma J."/>
        </authorList>
    </citation>
    <scope>NUCLEOTIDE SEQUENCE [LARGE SCALE GENOMIC DNA]</scope>
    <source>
        <strain evidence="3">ZS-35-S2</strain>
    </source>
</reference>
<comment type="caution">
    <text evidence="2">The sequence shown here is derived from an EMBL/GenBank/DDBJ whole genome shotgun (WGS) entry which is preliminary data.</text>
</comment>
<gene>
    <name evidence="2" type="ORF">ACFSKQ_14615</name>
</gene>
<protein>
    <submittedName>
        <fullName evidence="2">DUF1223 domain-containing protein</fullName>
    </submittedName>
</protein>
<dbReference type="PANTHER" id="PTHR36057">
    <property type="match status" value="1"/>
</dbReference>
<feature type="chain" id="PRO_5047344784" evidence="1">
    <location>
        <begin position="38"/>
        <end position="269"/>
    </location>
</feature>
<evidence type="ECO:0000313" key="2">
    <source>
        <dbReference type="EMBL" id="MFD2238685.1"/>
    </source>
</evidence>
<organism evidence="2 3">
    <name type="scientific">Aureimonas populi</name>
    <dbReference type="NCBI Taxonomy" id="1701758"/>
    <lineage>
        <taxon>Bacteria</taxon>
        <taxon>Pseudomonadati</taxon>
        <taxon>Pseudomonadota</taxon>
        <taxon>Alphaproteobacteria</taxon>
        <taxon>Hyphomicrobiales</taxon>
        <taxon>Aurantimonadaceae</taxon>
        <taxon>Aureimonas</taxon>
    </lineage>
</organism>
<accession>A0ABW5CMZ0</accession>
<sequence>MTRQPDLSPAHSAPCAISRRRVLALVALSTLALPARAEMVGTSEQVSGVVELFTSQGCASCPPADKVLSALAERDDILALSYHVDYWDYIGWKDAFGSRENTERQRAYGKALAVRSIYTPQMIVNGVAEVAGPHEAVVDAAIRDTRPRDTASVRLTLNDRMLQVRAEGRPTTDSPGMEPVLVLVTFRNETMTNVGRGENQGRQLKNSHSVRYFRVLGALADRPLDIEMPVSMLADPDGGATGCAAFVQMMGEGGEPGPIIAAAQLTLTP</sequence>
<evidence type="ECO:0000256" key="1">
    <source>
        <dbReference type="SAM" id="SignalP"/>
    </source>
</evidence>
<dbReference type="PANTHER" id="PTHR36057:SF1">
    <property type="entry name" value="LIPOPROTEIN LIPID ATTACHMENT SITE-LIKE PROTEIN, PUTATIVE (DUF1223)-RELATED"/>
    <property type="match status" value="1"/>
</dbReference>
<dbReference type="Pfam" id="PF06764">
    <property type="entry name" value="DUF1223"/>
    <property type="match status" value="1"/>
</dbReference>
<dbReference type="SUPFAM" id="SSF52833">
    <property type="entry name" value="Thioredoxin-like"/>
    <property type="match status" value="1"/>
</dbReference>
<evidence type="ECO:0000313" key="3">
    <source>
        <dbReference type="Proteomes" id="UP001597371"/>
    </source>
</evidence>
<dbReference type="Proteomes" id="UP001597371">
    <property type="component" value="Unassembled WGS sequence"/>
</dbReference>
<name>A0ABW5CMZ0_9HYPH</name>
<proteinExistence type="predicted"/>
<keyword evidence="3" id="KW-1185">Reference proteome</keyword>
<feature type="signal peptide" evidence="1">
    <location>
        <begin position="1"/>
        <end position="37"/>
    </location>
</feature>
<dbReference type="RefSeq" id="WP_209737161.1">
    <property type="nucleotide sequence ID" value="NZ_CP072611.1"/>
</dbReference>
<keyword evidence="1" id="KW-0732">Signal</keyword>
<dbReference type="EMBL" id="JBHUIJ010000022">
    <property type="protein sequence ID" value="MFD2238685.1"/>
    <property type="molecule type" value="Genomic_DNA"/>
</dbReference>
<dbReference type="InterPro" id="IPR036249">
    <property type="entry name" value="Thioredoxin-like_sf"/>
</dbReference>
<dbReference type="InterPro" id="IPR010634">
    <property type="entry name" value="DUF1223"/>
</dbReference>